<dbReference type="EMBL" id="JAWDJW010007509">
    <property type="protein sequence ID" value="KAK3062020.1"/>
    <property type="molecule type" value="Genomic_DNA"/>
</dbReference>
<accession>A0ACC3D5G2</accession>
<evidence type="ECO:0000313" key="1">
    <source>
        <dbReference type="EMBL" id="KAK3062020.1"/>
    </source>
</evidence>
<protein>
    <submittedName>
        <fullName evidence="1">Uncharacterized protein</fullName>
    </submittedName>
</protein>
<dbReference type="Proteomes" id="UP001186974">
    <property type="component" value="Unassembled WGS sequence"/>
</dbReference>
<proteinExistence type="predicted"/>
<organism evidence="1 2">
    <name type="scientific">Coniosporium uncinatum</name>
    <dbReference type="NCBI Taxonomy" id="93489"/>
    <lineage>
        <taxon>Eukaryota</taxon>
        <taxon>Fungi</taxon>
        <taxon>Dikarya</taxon>
        <taxon>Ascomycota</taxon>
        <taxon>Pezizomycotina</taxon>
        <taxon>Dothideomycetes</taxon>
        <taxon>Dothideomycetes incertae sedis</taxon>
        <taxon>Coniosporium</taxon>
    </lineage>
</organism>
<gene>
    <name evidence="1" type="ORF">LTS18_004974</name>
</gene>
<name>A0ACC3D5G2_9PEZI</name>
<reference evidence="1" key="1">
    <citation type="submission" date="2024-09" db="EMBL/GenBank/DDBJ databases">
        <title>Black Yeasts Isolated from many extreme environments.</title>
        <authorList>
            <person name="Coleine C."/>
            <person name="Stajich J.E."/>
            <person name="Selbmann L."/>
        </authorList>
    </citation>
    <scope>NUCLEOTIDE SEQUENCE</scope>
    <source>
        <strain evidence="1">CCFEE 5737</strain>
    </source>
</reference>
<feature type="non-terminal residue" evidence="1">
    <location>
        <position position="1"/>
    </location>
</feature>
<sequence length="342" mass="38490">TSNQPPKALTATELVEHPEFPHVIWDLKPEKKGTVAVAKDRRGPVNIAYEVHGHGPIHLVWIMGLGSLKTQWQRQTKDFGHKQADKYTCLVFDNRGVGESDKPIQRYSTFEMAKDCVELLDHLGWDQKRSLHVTGISMGGMIAQELGLLIPERICSLNLISTAARLVRTIGFVENIRNRVMLLVPHSEDTQLANIKHNIYTERFLNAPDSLGPESIAKPFPTNGDRAAATEIWKRRNPQLFTRPGFLAQAIAAGWHHKSDTQLKELADKVGAKRILVVHGEEDRMITFPHASVLLEGLGGEEAGVRKEFVEEMGHVVPIEMREEFGRWIEEVVERTERMGGN</sequence>
<comment type="caution">
    <text evidence="1">The sequence shown here is derived from an EMBL/GenBank/DDBJ whole genome shotgun (WGS) entry which is preliminary data.</text>
</comment>
<evidence type="ECO:0000313" key="2">
    <source>
        <dbReference type="Proteomes" id="UP001186974"/>
    </source>
</evidence>
<keyword evidence="2" id="KW-1185">Reference proteome</keyword>